<name>A0A318U599_9BACL</name>
<accession>A0A318U599</accession>
<evidence type="ECO:0000256" key="5">
    <source>
        <dbReference type="ARBA" id="ARBA00007383"/>
    </source>
</evidence>
<dbReference type="CDD" id="cd07182">
    <property type="entry name" value="RNase_HII_bacteria_HII_like"/>
    <property type="match status" value="1"/>
</dbReference>
<evidence type="ECO:0000256" key="16">
    <source>
        <dbReference type="RuleBase" id="RU003515"/>
    </source>
</evidence>
<evidence type="ECO:0000256" key="8">
    <source>
        <dbReference type="ARBA" id="ARBA00022490"/>
    </source>
</evidence>
<comment type="catalytic activity">
    <reaction evidence="1 14 15 16">
        <text>Endonucleolytic cleavage to 5'-phosphomonoester.</text>
        <dbReference type="EC" id="3.1.26.4"/>
    </reaction>
</comment>
<organism evidence="18 19">
    <name type="scientific">Ureibacillus chungkukjangi</name>
    <dbReference type="NCBI Taxonomy" id="1202712"/>
    <lineage>
        <taxon>Bacteria</taxon>
        <taxon>Bacillati</taxon>
        <taxon>Bacillota</taxon>
        <taxon>Bacilli</taxon>
        <taxon>Bacillales</taxon>
        <taxon>Caryophanaceae</taxon>
        <taxon>Ureibacillus</taxon>
    </lineage>
</organism>
<comment type="similarity">
    <text evidence="5 14 16">Belongs to the RNase HII family.</text>
</comment>
<evidence type="ECO:0000256" key="11">
    <source>
        <dbReference type="ARBA" id="ARBA00022759"/>
    </source>
</evidence>
<dbReference type="GO" id="GO:0006298">
    <property type="term" value="P:mismatch repair"/>
    <property type="evidence" value="ECO:0007669"/>
    <property type="project" value="TreeGrafter"/>
</dbReference>
<comment type="cofactor">
    <cofactor evidence="2">
        <name>Mg(2+)</name>
        <dbReference type="ChEBI" id="CHEBI:18420"/>
    </cofactor>
</comment>
<proteinExistence type="inferred from homology"/>
<evidence type="ECO:0000259" key="17">
    <source>
        <dbReference type="PROSITE" id="PS51975"/>
    </source>
</evidence>
<evidence type="ECO:0000256" key="10">
    <source>
        <dbReference type="ARBA" id="ARBA00022723"/>
    </source>
</evidence>
<dbReference type="HAMAP" id="MF_00052_B">
    <property type="entry name" value="RNase_HII_B"/>
    <property type="match status" value="1"/>
</dbReference>
<evidence type="ECO:0000313" key="18">
    <source>
        <dbReference type="EMBL" id="PYF07089.1"/>
    </source>
</evidence>
<dbReference type="AlphaFoldDB" id="A0A318U599"/>
<dbReference type="GO" id="GO:0030145">
    <property type="term" value="F:manganese ion binding"/>
    <property type="evidence" value="ECO:0007669"/>
    <property type="project" value="UniProtKB-UniRule"/>
</dbReference>
<evidence type="ECO:0000256" key="3">
    <source>
        <dbReference type="ARBA" id="ARBA00004065"/>
    </source>
</evidence>
<dbReference type="OrthoDB" id="9803420at2"/>
<evidence type="ECO:0000256" key="13">
    <source>
        <dbReference type="ARBA" id="ARBA00023211"/>
    </source>
</evidence>
<evidence type="ECO:0000256" key="15">
    <source>
        <dbReference type="PROSITE-ProRule" id="PRU01319"/>
    </source>
</evidence>
<evidence type="ECO:0000256" key="9">
    <source>
        <dbReference type="ARBA" id="ARBA00022722"/>
    </source>
</evidence>
<evidence type="ECO:0000256" key="14">
    <source>
        <dbReference type="HAMAP-Rule" id="MF_00052"/>
    </source>
</evidence>
<dbReference type="InterPro" id="IPR001352">
    <property type="entry name" value="RNase_HII/HIII"/>
</dbReference>
<protein>
    <recommendedName>
        <fullName evidence="7 14">Ribonuclease HII</fullName>
        <shortName evidence="14">RNase HII</shortName>
        <ecNumber evidence="6 14">3.1.26.4</ecNumber>
    </recommendedName>
</protein>
<dbReference type="FunFam" id="3.30.420.10:FF:000006">
    <property type="entry name" value="Ribonuclease HII"/>
    <property type="match status" value="1"/>
</dbReference>
<keyword evidence="11 14" id="KW-0255">Endonuclease</keyword>
<sequence length="262" mass="29518">MVKTIKEITIALNEAQKYEAWMKEIEADERAGVIKAWKQWNNRMEKEKKMLEEHESKVNFDKSFLASPEHHVAGIDEAGRGPLAGPVVTAAVILPKNCEKFIGINDSKQLTKKAREEFAAIIKEHALAYAIHFQSAAVIDELNIYEATKQSMKKSVEGLEICPDFCIVDAMTLPIDISQSSIIKGDAKSLSIAAASILAKNARDEYMEQLHEKYPVYGFDQNAGYGTKQHLEALEAYGFMEEHRKSFEPIKSMVEVKERVLI</sequence>
<keyword evidence="12 14" id="KW-0378">Hydrolase</keyword>
<feature type="domain" description="RNase H type-2" evidence="17">
    <location>
        <begin position="70"/>
        <end position="259"/>
    </location>
</feature>
<dbReference type="Proteomes" id="UP000247416">
    <property type="component" value="Unassembled WGS sequence"/>
</dbReference>
<comment type="cofactor">
    <cofactor evidence="14 15">
        <name>Mn(2+)</name>
        <dbReference type="ChEBI" id="CHEBI:29035"/>
    </cofactor>
    <cofactor evidence="14 15">
        <name>Mg(2+)</name>
        <dbReference type="ChEBI" id="CHEBI:18420"/>
    </cofactor>
    <text evidence="14 15">Manganese or magnesium. Binds 1 divalent metal ion per monomer in the absence of substrate. May bind a second metal ion after substrate binding.</text>
</comment>
<evidence type="ECO:0000256" key="4">
    <source>
        <dbReference type="ARBA" id="ARBA00004496"/>
    </source>
</evidence>
<dbReference type="PANTHER" id="PTHR10954">
    <property type="entry name" value="RIBONUCLEASE H2 SUBUNIT A"/>
    <property type="match status" value="1"/>
</dbReference>
<evidence type="ECO:0000256" key="12">
    <source>
        <dbReference type="ARBA" id="ARBA00022801"/>
    </source>
</evidence>
<dbReference type="GO" id="GO:0004523">
    <property type="term" value="F:RNA-DNA hybrid ribonuclease activity"/>
    <property type="evidence" value="ECO:0007669"/>
    <property type="project" value="UniProtKB-UniRule"/>
</dbReference>
<dbReference type="Pfam" id="PF01351">
    <property type="entry name" value="RNase_HII"/>
    <property type="match status" value="1"/>
</dbReference>
<keyword evidence="9 14" id="KW-0540">Nuclease</keyword>
<comment type="function">
    <text evidence="3 14 16">Endonuclease that specifically degrades the RNA of RNA-DNA hybrids.</text>
</comment>
<dbReference type="InterPro" id="IPR036397">
    <property type="entry name" value="RNaseH_sf"/>
</dbReference>
<keyword evidence="13 14" id="KW-0464">Manganese</keyword>
<evidence type="ECO:0000256" key="6">
    <source>
        <dbReference type="ARBA" id="ARBA00012180"/>
    </source>
</evidence>
<dbReference type="NCBIfam" id="NF000594">
    <property type="entry name" value="PRK00015.1-1"/>
    <property type="match status" value="1"/>
</dbReference>
<dbReference type="GO" id="GO:0005737">
    <property type="term" value="C:cytoplasm"/>
    <property type="evidence" value="ECO:0007669"/>
    <property type="project" value="UniProtKB-SubCell"/>
</dbReference>
<evidence type="ECO:0000256" key="1">
    <source>
        <dbReference type="ARBA" id="ARBA00000077"/>
    </source>
</evidence>
<dbReference type="InterPro" id="IPR022898">
    <property type="entry name" value="RNase_HII"/>
</dbReference>
<comment type="subcellular location">
    <subcellularLocation>
        <location evidence="4 14">Cytoplasm</location>
    </subcellularLocation>
</comment>
<dbReference type="NCBIfam" id="NF000595">
    <property type="entry name" value="PRK00015.1-3"/>
    <property type="match status" value="1"/>
</dbReference>
<gene>
    <name evidence="14" type="primary">rnhB</name>
    <name evidence="18" type="ORF">BJ095_106104</name>
</gene>
<dbReference type="EMBL" id="QJTJ01000006">
    <property type="protein sequence ID" value="PYF07089.1"/>
    <property type="molecule type" value="Genomic_DNA"/>
</dbReference>
<dbReference type="PANTHER" id="PTHR10954:SF18">
    <property type="entry name" value="RIBONUCLEASE HII"/>
    <property type="match status" value="1"/>
</dbReference>
<dbReference type="PROSITE" id="PS51975">
    <property type="entry name" value="RNASE_H_2"/>
    <property type="match status" value="1"/>
</dbReference>
<keyword evidence="8 14" id="KW-0963">Cytoplasm</keyword>
<dbReference type="InterPro" id="IPR024567">
    <property type="entry name" value="RNase_HII/HIII_dom"/>
</dbReference>
<evidence type="ECO:0000313" key="19">
    <source>
        <dbReference type="Proteomes" id="UP000247416"/>
    </source>
</evidence>
<dbReference type="RefSeq" id="WP_107933976.1">
    <property type="nucleotide sequence ID" value="NZ_CP085009.1"/>
</dbReference>
<comment type="caution">
    <text evidence="18">The sequence shown here is derived from an EMBL/GenBank/DDBJ whole genome shotgun (WGS) entry which is preliminary data.</text>
</comment>
<evidence type="ECO:0000256" key="2">
    <source>
        <dbReference type="ARBA" id="ARBA00001946"/>
    </source>
</evidence>
<dbReference type="GO" id="GO:0032299">
    <property type="term" value="C:ribonuclease H2 complex"/>
    <property type="evidence" value="ECO:0007669"/>
    <property type="project" value="TreeGrafter"/>
</dbReference>
<keyword evidence="10 14" id="KW-0479">Metal-binding</keyword>
<dbReference type="GO" id="GO:0043137">
    <property type="term" value="P:DNA replication, removal of RNA primer"/>
    <property type="evidence" value="ECO:0007669"/>
    <property type="project" value="TreeGrafter"/>
</dbReference>
<dbReference type="InterPro" id="IPR012337">
    <property type="entry name" value="RNaseH-like_sf"/>
</dbReference>
<dbReference type="Gene3D" id="3.30.420.10">
    <property type="entry name" value="Ribonuclease H-like superfamily/Ribonuclease H"/>
    <property type="match status" value="1"/>
</dbReference>
<reference evidence="18 19" key="1">
    <citation type="submission" date="2018-06" db="EMBL/GenBank/DDBJ databases">
        <title>Genomic Encyclopedia of Archaeal and Bacterial Type Strains, Phase II (KMG-II): from individual species to whole genera.</title>
        <authorList>
            <person name="Goeker M."/>
        </authorList>
    </citation>
    <scope>NUCLEOTIDE SEQUENCE [LARGE SCALE GENOMIC DNA]</scope>
    <source>
        <strain evidence="18 19">KACC 16626</strain>
    </source>
</reference>
<evidence type="ECO:0000256" key="7">
    <source>
        <dbReference type="ARBA" id="ARBA00019179"/>
    </source>
</evidence>
<feature type="binding site" evidence="14 15">
    <location>
        <position position="77"/>
    </location>
    <ligand>
        <name>a divalent metal cation</name>
        <dbReference type="ChEBI" id="CHEBI:60240"/>
    </ligand>
</feature>
<dbReference type="GO" id="GO:0003723">
    <property type="term" value="F:RNA binding"/>
    <property type="evidence" value="ECO:0007669"/>
    <property type="project" value="UniProtKB-UniRule"/>
</dbReference>
<keyword evidence="19" id="KW-1185">Reference proteome</keyword>
<feature type="binding site" evidence="14 15">
    <location>
        <position position="169"/>
    </location>
    <ligand>
        <name>a divalent metal cation</name>
        <dbReference type="ChEBI" id="CHEBI:60240"/>
    </ligand>
</feature>
<feature type="binding site" evidence="14 15">
    <location>
        <position position="76"/>
    </location>
    <ligand>
        <name>a divalent metal cation</name>
        <dbReference type="ChEBI" id="CHEBI:60240"/>
    </ligand>
</feature>
<dbReference type="SUPFAM" id="SSF53098">
    <property type="entry name" value="Ribonuclease H-like"/>
    <property type="match status" value="1"/>
</dbReference>
<dbReference type="EC" id="3.1.26.4" evidence="6 14"/>